<dbReference type="STRING" id="37001.A0A1A9WB36"/>
<feature type="compositionally biased region" description="Polar residues" evidence="2">
    <location>
        <begin position="277"/>
        <end position="304"/>
    </location>
</feature>
<reference evidence="5" key="1">
    <citation type="submission" date="2014-03" db="EMBL/GenBank/DDBJ databases">
        <authorList>
            <person name="Aksoy S."/>
            <person name="Warren W."/>
            <person name="Wilson R.K."/>
        </authorList>
    </citation>
    <scope>NUCLEOTIDE SEQUENCE [LARGE SCALE GENOMIC DNA]</scope>
    <source>
        <strain evidence="5">IAEA</strain>
    </source>
</reference>
<name>A0A1A9WB36_9MUSC</name>
<organism evidence="4 5">
    <name type="scientific">Glossina brevipalpis</name>
    <dbReference type="NCBI Taxonomy" id="37001"/>
    <lineage>
        <taxon>Eukaryota</taxon>
        <taxon>Metazoa</taxon>
        <taxon>Ecdysozoa</taxon>
        <taxon>Arthropoda</taxon>
        <taxon>Hexapoda</taxon>
        <taxon>Insecta</taxon>
        <taxon>Pterygota</taxon>
        <taxon>Neoptera</taxon>
        <taxon>Endopterygota</taxon>
        <taxon>Diptera</taxon>
        <taxon>Brachycera</taxon>
        <taxon>Muscomorpha</taxon>
        <taxon>Hippoboscoidea</taxon>
        <taxon>Glossinidae</taxon>
        <taxon>Glossina</taxon>
    </lineage>
</organism>
<reference evidence="4" key="2">
    <citation type="submission" date="2020-05" db="UniProtKB">
        <authorList>
            <consortium name="EnsemblMetazoa"/>
        </authorList>
    </citation>
    <scope>IDENTIFICATION</scope>
    <source>
        <strain evidence="4">IAEA</strain>
    </source>
</reference>
<keyword evidence="3" id="KW-0732">Signal</keyword>
<dbReference type="EnsemblMetazoa" id="GBRI012840-RA">
    <property type="protein sequence ID" value="GBRI012840-PA"/>
    <property type="gene ID" value="GBRI012840"/>
</dbReference>
<feature type="region of interest" description="Disordered" evidence="2">
    <location>
        <begin position="76"/>
        <end position="122"/>
    </location>
</feature>
<protein>
    <submittedName>
        <fullName evidence="4">Uncharacterized protein</fullName>
    </submittedName>
</protein>
<dbReference type="AlphaFoldDB" id="A0A1A9WB36"/>
<evidence type="ECO:0000256" key="1">
    <source>
        <dbReference type="SAM" id="Coils"/>
    </source>
</evidence>
<dbReference type="VEuPathDB" id="VectorBase:GBRI012840"/>
<dbReference type="InterPro" id="IPR007999">
    <property type="entry name" value="DUF745"/>
</dbReference>
<sequence length="319" mass="34837">MRSSPYLWIVTVFLVINGVCVMDCQYLDDGDYFDSNSDEYPAGLYSNRRPKKFFLSNQPRSSIISLTEPSITQTECITPGDSDDTTTAASAPAPASESGSENQPPPPGAVVSSSASVNEDSETKAKELRNLVQHLYIAQARVQLEATEIKKAQAVANSAQQALEEAANHVRTITAALQNSQQEVASAAIRAQTAQLQLAAHDQLLFAARQDVDALSSQMVGLQAAEGISQPKITVDLTGLLDKLKQPLSDAERPTAVPSILPFPATGRSREKVLVPEQQTQRQLQVSRPVQQPQEQLSQSLFERQNQRFDLNPPSIYYD</sequence>
<evidence type="ECO:0000256" key="3">
    <source>
        <dbReference type="SAM" id="SignalP"/>
    </source>
</evidence>
<keyword evidence="5" id="KW-1185">Reference proteome</keyword>
<dbReference type="Pfam" id="PF05335">
    <property type="entry name" value="DUF745"/>
    <property type="match status" value="1"/>
</dbReference>
<keyword evidence="1" id="KW-0175">Coiled coil</keyword>
<feature type="compositionally biased region" description="Low complexity" evidence="2">
    <location>
        <begin position="85"/>
        <end position="101"/>
    </location>
</feature>
<proteinExistence type="predicted"/>
<feature type="chain" id="PRO_5008400178" evidence="3">
    <location>
        <begin position="22"/>
        <end position="319"/>
    </location>
</feature>
<feature type="region of interest" description="Disordered" evidence="2">
    <location>
        <begin position="277"/>
        <end position="305"/>
    </location>
</feature>
<evidence type="ECO:0000313" key="4">
    <source>
        <dbReference type="EnsemblMetazoa" id="GBRI012840-PA"/>
    </source>
</evidence>
<feature type="coiled-coil region" evidence="1">
    <location>
        <begin position="137"/>
        <end position="197"/>
    </location>
</feature>
<evidence type="ECO:0000256" key="2">
    <source>
        <dbReference type="SAM" id="MobiDB-lite"/>
    </source>
</evidence>
<accession>A0A1A9WB36</accession>
<evidence type="ECO:0000313" key="5">
    <source>
        <dbReference type="Proteomes" id="UP000091820"/>
    </source>
</evidence>
<dbReference type="Proteomes" id="UP000091820">
    <property type="component" value="Unassembled WGS sequence"/>
</dbReference>
<feature type="signal peptide" evidence="3">
    <location>
        <begin position="1"/>
        <end position="21"/>
    </location>
</feature>